<keyword evidence="2" id="KW-1185">Reference proteome</keyword>
<protein>
    <submittedName>
        <fullName evidence="1">Uncharacterized protein</fullName>
    </submittedName>
</protein>
<reference evidence="1 2" key="1">
    <citation type="submission" date="2019-05" db="EMBL/GenBank/DDBJ databases">
        <title>Another draft genome of Portunus trituberculatus and its Hox gene families provides insights of decapod evolution.</title>
        <authorList>
            <person name="Jeong J.-H."/>
            <person name="Song I."/>
            <person name="Kim S."/>
            <person name="Choi T."/>
            <person name="Kim D."/>
            <person name="Ryu S."/>
            <person name="Kim W."/>
        </authorList>
    </citation>
    <scope>NUCLEOTIDE SEQUENCE [LARGE SCALE GENOMIC DNA]</scope>
    <source>
        <tissue evidence="1">Muscle</tissue>
    </source>
</reference>
<comment type="caution">
    <text evidence="1">The sequence shown here is derived from an EMBL/GenBank/DDBJ whole genome shotgun (WGS) entry which is preliminary data.</text>
</comment>
<dbReference type="Proteomes" id="UP000324222">
    <property type="component" value="Unassembled WGS sequence"/>
</dbReference>
<accession>A0A5B7I5L6</accession>
<evidence type="ECO:0000313" key="2">
    <source>
        <dbReference type="Proteomes" id="UP000324222"/>
    </source>
</evidence>
<evidence type="ECO:0000313" key="1">
    <source>
        <dbReference type="EMBL" id="MPC77246.1"/>
    </source>
</evidence>
<sequence>MGVTRDLSGGCLDVEPREEHQVMSVSSIHDGRQRLTTNVSSIASCIAIFVNIIHGAHLTASDI</sequence>
<name>A0A5B7I5L6_PORTR</name>
<gene>
    <name evidence="1" type="ORF">E2C01_071695</name>
</gene>
<proteinExistence type="predicted"/>
<dbReference type="AlphaFoldDB" id="A0A5B7I5L6"/>
<organism evidence="1 2">
    <name type="scientific">Portunus trituberculatus</name>
    <name type="common">Swimming crab</name>
    <name type="synonym">Neptunus trituberculatus</name>
    <dbReference type="NCBI Taxonomy" id="210409"/>
    <lineage>
        <taxon>Eukaryota</taxon>
        <taxon>Metazoa</taxon>
        <taxon>Ecdysozoa</taxon>
        <taxon>Arthropoda</taxon>
        <taxon>Crustacea</taxon>
        <taxon>Multicrustacea</taxon>
        <taxon>Malacostraca</taxon>
        <taxon>Eumalacostraca</taxon>
        <taxon>Eucarida</taxon>
        <taxon>Decapoda</taxon>
        <taxon>Pleocyemata</taxon>
        <taxon>Brachyura</taxon>
        <taxon>Eubrachyura</taxon>
        <taxon>Portunoidea</taxon>
        <taxon>Portunidae</taxon>
        <taxon>Portuninae</taxon>
        <taxon>Portunus</taxon>
    </lineage>
</organism>
<dbReference type="EMBL" id="VSRR010045392">
    <property type="protein sequence ID" value="MPC77246.1"/>
    <property type="molecule type" value="Genomic_DNA"/>
</dbReference>